<gene>
    <name evidence="1" type="ORF">F8B43_5161</name>
</gene>
<reference evidence="1 2" key="1">
    <citation type="submission" date="2019-10" db="EMBL/GenBank/DDBJ databases">
        <title>Draft Genome Sequence of the Caffeine Degrading Methylotroph Methylorubrum populi PINKEL.</title>
        <authorList>
            <person name="Dawson S.C."/>
            <person name="Zhang X."/>
            <person name="Wright M.E."/>
            <person name="Sharma G."/>
            <person name="Langner J.T."/>
            <person name="Ditty J.L."/>
            <person name="Subuyuj G.A."/>
        </authorList>
    </citation>
    <scope>NUCLEOTIDE SEQUENCE [LARGE SCALE GENOMIC DNA]</scope>
    <source>
        <strain evidence="1 2">Pinkel</strain>
    </source>
</reference>
<protein>
    <submittedName>
        <fullName evidence="1">Uncharacterized protein</fullName>
    </submittedName>
</protein>
<accession>A0A833J2G1</accession>
<sequence length="113" mass="12197">MSRPLIIDSFAGGLAPSELPGLGGNPLLSEACFIRSLIVGHKSAEGSPQVGCAPWHHDLFGNVSLLFRRHRHRALLVRKVRNTETIRAAVSTTKVQFKNVSAAAEPMPLFAAE</sequence>
<dbReference type="Proteomes" id="UP000469949">
    <property type="component" value="Unassembled WGS sequence"/>
</dbReference>
<organism evidence="1 2">
    <name type="scientific">Methylorubrum populi</name>
    <dbReference type="NCBI Taxonomy" id="223967"/>
    <lineage>
        <taxon>Bacteria</taxon>
        <taxon>Pseudomonadati</taxon>
        <taxon>Pseudomonadota</taxon>
        <taxon>Alphaproteobacteria</taxon>
        <taxon>Hyphomicrobiales</taxon>
        <taxon>Methylobacteriaceae</taxon>
        <taxon>Methylorubrum</taxon>
    </lineage>
</organism>
<dbReference type="AlphaFoldDB" id="A0A833J2G1"/>
<evidence type="ECO:0000313" key="2">
    <source>
        <dbReference type="Proteomes" id="UP000469949"/>
    </source>
</evidence>
<name>A0A833J2G1_9HYPH</name>
<dbReference type="EMBL" id="WEKV01000020">
    <property type="protein sequence ID" value="KAB7782406.1"/>
    <property type="molecule type" value="Genomic_DNA"/>
</dbReference>
<dbReference type="RefSeq" id="WP_152278832.1">
    <property type="nucleotide sequence ID" value="NZ_WEKV01000020.1"/>
</dbReference>
<proteinExistence type="predicted"/>
<comment type="caution">
    <text evidence="1">The sequence shown here is derived from an EMBL/GenBank/DDBJ whole genome shotgun (WGS) entry which is preliminary data.</text>
</comment>
<evidence type="ECO:0000313" key="1">
    <source>
        <dbReference type="EMBL" id="KAB7782406.1"/>
    </source>
</evidence>